<feature type="domain" description="DUF1542" evidence="3">
    <location>
        <begin position="440"/>
        <end position="515"/>
    </location>
</feature>
<dbReference type="InterPro" id="IPR011439">
    <property type="entry name" value="DUF1542"/>
</dbReference>
<dbReference type="Pfam" id="PF18938">
    <property type="entry name" value="aRib"/>
    <property type="match status" value="2"/>
</dbReference>
<dbReference type="InterPro" id="IPR044024">
    <property type="entry name" value="aRib"/>
</dbReference>
<feature type="compositionally biased region" description="Basic and acidic residues" evidence="2">
    <location>
        <begin position="535"/>
        <end position="557"/>
    </location>
</feature>
<evidence type="ECO:0000313" key="6">
    <source>
        <dbReference type="Proteomes" id="UP000070065"/>
    </source>
</evidence>
<comment type="caution">
    <text evidence="5">The sequence shown here is derived from an EMBL/GenBank/DDBJ whole genome shotgun (WGS) entry which is preliminary data.</text>
</comment>
<protein>
    <recommendedName>
        <fullName evidence="7">DUF1542 domain-containing protein</fullName>
    </recommendedName>
</protein>
<feature type="domain" description="Atypical Rib" evidence="4">
    <location>
        <begin position="275"/>
        <end position="358"/>
    </location>
</feature>
<feature type="domain" description="Atypical Rib" evidence="4">
    <location>
        <begin position="45"/>
        <end position="130"/>
    </location>
</feature>
<feature type="non-terminal residue" evidence="5">
    <location>
        <position position="611"/>
    </location>
</feature>
<proteinExistence type="predicted"/>
<dbReference type="EMBL" id="LRQR01000057">
    <property type="protein sequence ID" value="KXA60903.1"/>
    <property type="molecule type" value="Genomic_DNA"/>
</dbReference>
<feature type="compositionally biased region" description="Low complexity" evidence="2">
    <location>
        <begin position="566"/>
        <end position="588"/>
    </location>
</feature>
<evidence type="ECO:0000259" key="4">
    <source>
        <dbReference type="Pfam" id="PF18938"/>
    </source>
</evidence>
<reference evidence="5 6" key="1">
    <citation type="submission" date="2016-01" db="EMBL/GenBank/DDBJ databases">
        <authorList>
            <person name="Oliw E.H."/>
        </authorList>
    </citation>
    <scope>NUCLEOTIDE SEQUENCE [LARGE SCALE GENOMIC DNA]</scope>
    <source>
        <strain evidence="5 6">CMW7705B</strain>
    </source>
</reference>
<evidence type="ECO:0008006" key="7">
    <source>
        <dbReference type="Google" id="ProtNLM"/>
    </source>
</evidence>
<dbReference type="Proteomes" id="UP000070065">
    <property type="component" value="Unassembled WGS sequence"/>
</dbReference>
<evidence type="ECO:0000256" key="1">
    <source>
        <dbReference type="ARBA" id="ARBA00022729"/>
    </source>
</evidence>
<feature type="region of interest" description="Disordered" evidence="2">
    <location>
        <begin position="535"/>
        <end position="588"/>
    </location>
</feature>
<evidence type="ECO:0000313" key="5">
    <source>
        <dbReference type="EMBL" id="KXA60903.1"/>
    </source>
</evidence>
<feature type="domain" description="DUF1542" evidence="3">
    <location>
        <begin position="362"/>
        <end position="438"/>
    </location>
</feature>
<evidence type="ECO:0000259" key="3">
    <source>
        <dbReference type="Pfam" id="PF07564"/>
    </source>
</evidence>
<evidence type="ECO:0000256" key="2">
    <source>
        <dbReference type="SAM" id="MobiDB-lite"/>
    </source>
</evidence>
<dbReference type="PATRIC" id="fig|28037.231.peg.953"/>
<keyword evidence="1" id="KW-0732">Signal</keyword>
<dbReference type="Pfam" id="PF07564">
    <property type="entry name" value="DUF1542"/>
    <property type="match status" value="2"/>
</dbReference>
<feature type="compositionally biased region" description="Basic and acidic residues" evidence="2">
    <location>
        <begin position="1"/>
        <end position="10"/>
    </location>
</feature>
<organism evidence="5 6">
    <name type="scientific">Streptococcus mitis</name>
    <dbReference type="NCBI Taxonomy" id="28037"/>
    <lineage>
        <taxon>Bacteria</taxon>
        <taxon>Bacillati</taxon>
        <taxon>Bacillota</taxon>
        <taxon>Bacilli</taxon>
        <taxon>Lactobacillales</taxon>
        <taxon>Streptococcaceae</taxon>
        <taxon>Streptococcus</taxon>
        <taxon>Streptococcus mitis group</taxon>
    </lineage>
</organism>
<feature type="non-terminal residue" evidence="5">
    <location>
        <position position="1"/>
    </location>
</feature>
<dbReference type="Gene3D" id="3.10.20.890">
    <property type="match status" value="2"/>
</dbReference>
<dbReference type="AlphaFoldDB" id="A0A133RZC1"/>
<sequence>IEAKDSDDAKSMTGANYDASTDNAVRQQKPGYVQFVVKSQTDKYDIKAPTEKVTVADPANVTDEEFDTIKAKLKLEYNKSNDDANISKDADVADQNSKIASIEKDAKGNLVVTYTDGSKDTRPLSDFINKAPTVELPYSNADKRQIYVYTGENTDLTFTGKDEKTVKDLYLRGPGGIGNDNATQYGFTVGKIDDGAVTNGEGTVSADKRTATIKMTGVTNLKAPNQWTSFIEAKDSDDAKSMTGADYNASTDDAVRQQKPGYVQFVVKSQTDKYDIKAPTEKVAVTDPANVTEADLAKIKEKLQLEHNKNNDDANISKDAPVTDKDAKIASVTKDDRGNLVVTYADGSKDTRPLSEFVTLDKQPAIDEVNKAAEKQIDAINKTPNATDEEKAAAIAKVNADKQKALDEIAKPEVTTKDALDKAQTAGTGAIAKDNPVVAKKDEAKQAIDDALTAKNKEIDASPDLTPEEKTKAKEVAKAQADVAKAAVDNATTNAAVDKAKADGTTAVANVTPVAKAEAKKAIAKALEDKNSEIDKRTDLTDEEKTAAKNEAKDKADAQLAKINEQPDAATTPTAAKTAQDAVDAAKTTGVDEVTAVNPVAVKKPAAKKAI</sequence>
<name>A0A133RZC1_STRMT</name>
<accession>A0A133RZC1</accession>
<gene>
    <name evidence="5" type="ORF">HMPREF3228_00961</name>
</gene>
<feature type="region of interest" description="Disordered" evidence="2">
    <location>
        <begin position="1"/>
        <end position="25"/>
    </location>
</feature>
<dbReference type="RefSeq" id="WP_196484088.1">
    <property type="nucleotide sequence ID" value="NZ_KQ957870.1"/>
</dbReference>